<keyword evidence="3" id="KW-0378">Hydrolase</keyword>
<dbReference type="GO" id="GO:0016998">
    <property type="term" value="P:cell wall macromolecule catabolic process"/>
    <property type="evidence" value="ECO:0007669"/>
    <property type="project" value="InterPro"/>
</dbReference>
<dbReference type="InterPro" id="IPR002196">
    <property type="entry name" value="Glyco_hydro_24"/>
</dbReference>
<dbReference type="Gene3D" id="1.10.530.40">
    <property type="match status" value="1"/>
</dbReference>
<evidence type="ECO:0000313" key="5">
    <source>
        <dbReference type="Proteomes" id="UP000442533"/>
    </source>
</evidence>
<comment type="catalytic activity">
    <reaction evidence="3">
        <text>Hydrolysis of (1-&gt;4)-beta-linkages between N-acetylmuramic acid and N-acetyl-D-glucosamine residues in a peptidoglycan and between N-acetyl-D-glucosamine residues in chitodextrins.</text>
        <dbReference type="EC" id="3.2.1.17"/>
    </reaction>
</comment>
<dbReference type="GO" id="GO:0031640">
    <property type="term" value="P:killing of cells of another organism"/>
    <property type="evidence" value="ECO:0007669"/>
    <property type="project" value="UniProtKB-KW"/>
</dbReference>
<dbReference type="RefSeq" id="WP_155062632.1">
    <property type="nucleotide sequence ID" value="NZ_WMIF01000001.1"/>
</dbReference>
<dbReference type="AlphaFoldDB" id="A0A844H0J1"/>
<dbReference type="GO" id="GO:0009253">
    <property type="term" value="P:peptidoglycan catabolic process"/>
    <property type="evidence" value="ECO:0007669"/>
    <property type="project" value="InterPro"/>
</dbReference>
<evidence type="ECO:0000256" key="2">
    <source>
        <dbReference type="ARBA" id="ARBA00022638"/>
    </source>
</evidence>
<protein>
    <recommendedName>
        <fullName evidence="3">Lysozyme</fullName>
        <ecNumber evidence="3">3.2.1.17</ecNumber>
    </recommendedName>
</protein>
<name>A0A844H0J1_9RHOB</name>
<dbReference type="EMBL" id="WMIF01000001">
    <property type="protein sequence ID" value="MTH33064.1"/>
    <property type="molecule type" value="Genomic_DNA"/>
</dbReference>
<evidence type="ECO:0000256" key="3">
    <source>
        <dbReference type="RuleBase" id="RU003788"/>
    </source>
</evidence>
<dbReference type="SUPFAM" id="SSF53955">
    <property type="entry name" value="Lysozyme-like"/>
    <property type="match status" value="1"/>
</dbReference>
<dbReference type="Pfam" id="PF00959">
    <property type="entry name" value="Phage_lysozyme"/>
    <property type="match status" value="1"/>
</dbReference>
<dbReference type="GO" id="GO:0042742">
    <property type="term" value="P:defense response to bacterium"/>
    <property type="evidence" value="ECO:0007669"/>
    <property type="project" value="UniProtKB-KW"/>
</dbReference>
<reference evidence="4 5" key="1">
    <citation type="submission" date="2019-11" db="EMBL/GenBank/DDBJ databases">
        <authorList>
            <person name="Dong K."/>
        </authorList>
    </citation>
    <scope>NUCLEOTIDE SEQUENCE [LARGE SCALE GENOMIC DNA]</scope>
    <source>
        <strain evidence="4 5">JCM 17370</strain>
    </source>
</reference>
<dbReference type="EC" id="3.2.1.17" evidence="3"/>
<dbReference type="InterPro" id="IPR023347">
    <property type="entry name" value="Lysozyme_dom_sf"/>
</dbReference>
<keyword evidence="5" id="KW-1185">Reference proteome</keyword>
<accession>A0A844H0J1</accession>
<evidence type="ECO:0000256" key="1">
    <source>
        <dbReference type="ARBA" id="ARBA00022529"/>
    </source>
</evidence>
<sequence>MSSAADLIARFEGFRETPYWDVNALRAGYGSDTVTLADGRVVPVSSGITVSREDAARDLDRRISREFQPSVVNALGQDAYNALSPDQQSVLTSLAYNYGAGAWNKGLRSVAAAVKTPGTEDDIAAIRALGGHNGGINAKRRNAEADLYAGGGQTYGGSSGPEPAPGFDPSAYLAMLEQRAQGQQQDRAWQRATTHTPLRTTDITNALAAPQAQFYGDWLRG</sequence>
<proteinExistence type="inferred from homology"/>
<dbReference type="Proteomes" id="UP000442533">
    <property type="component" value="Unassembled WGS sequence"/>
</dbReference>
<comment type="similarity">
    <text evidence="3">Belongs to the glycosyl hydrolase 24 family.</text>
</comment>
<keyword evidence="2 3" id="KW-0081">Bacteriolytic enzyme</keyword>
<gene>
    <name evidence="4" type="ORF">GL279_00430</name>
</gene>
<keyword evidence="3" id="KW-0326">Glycosidase</keyword>
<organism evidence="4 5">
    <name type="scientific">Paracoccus limosus</name>
    <dbReference type="NCBI Taxonomy" id="913252"/>
    <lineage>
        <taxon>Bacteria</taxon>
        <taxon>Pseudomonadati</taxon>
        <taxon>Pseudomonadota</taxon>
        <taxon>Alphaproteobacteria</taxon>
        <taxon>Rhodobacterales</taxon>
        <taxon>Paracoccaceae</taxon>
        <taxon>Paracoccus</taxon>
    </lineage>
</organism>
<comment type="caution">
    <text evidence="4">The sequence shown here is derived from an EMBL/GenBank/DDBJ whole genome shotgun (WGS) entry which is preliminary data.</text>
</comment>
<dbReference type="InterPro" id="IPR023346">
    <property type="entry name" value="Lysozyme-like_dom_sf"/>
</dbReference>
<evidence type="ECO:0000313" key="4">
    <source>
        <dbReference type="EMBL" id="MTH33064.1"/>
    </source>
</evidence>
<dbReference type="GO" id="GO:0003796">
    <property type="term" value="F:lysozyme activity"/>
    <property type="evidence" value="ECO:0007669"/>
    <property type="project" value="UniProtKB-EC"/>
</dbReference>
<dbReference type="OrthoDB" id="7311517at2"/>
<keyword evidence="1 3" id="KW-0929">Antimicrobial</keyword>